<evidence type="ECO:0000256" key="1">
    <source>
        <dbReference type="ARBA" id="ARBA00013079"/>
    </source>
</evidence>
<dbReference type="Pfam" id="PF02211">
    <property type="entry name" value="NHase_beta_C"/>
    <property type="match status" value="1"/>
</dbReference>
<evidence type="ECO:0000256" key="3">
    <source>
        <dbReference type="ARBA" id="ARBA00044877"/>
    </source>
</evidence>
<feature type="domain" description="Nitrile hydratase beta subunit" evidence="4">
    <location>
        <begin position="182"/>
        <end position="278"/>
    </location>
</feature>
<dbReference type="RefSeq" id="WP_214094950.1">
    <property type="nucleotide sequence ID" value="NZ_JAHCLR010000080.1"/>
</dbReference>
<evidence type="ECO:0000259" key="5">
    <source>
        <dbReference type="Pfam" id="PF21006"/>
    </source>
</evidence>
<dbReference type="EMBL" id="JAHCLR010000080">
    <property type="protein sequence ID" value="MBS9536109.1"/>
    <property type="molecule type" value="Genomic_DNA"/>
</dbReference>
<evidence type="ECO:0000313" key="6">
    <source>
        <dbReference type="EMBL" id="MBS9536109.1"/>
    </source>
</evidence>
<accession>A0ABS5RRC8</accession>
<evidence type="ECO:0000313" key="7">
    <source>
        <dbReference type="Proteomes" id="UP001519535"/>
    </source>
</evidence>
<dbReference type="InterPro" id="IPR008990">
    <property type="entry name" value="Elect_transpt_acc-like_dom_sf"/>
</dbReference>
<organism evidence="6 7">
    <name type="scientific">Mycolicibacter acidiphilus</name>
    <dbReference type="NCBI Taxonomy" id="2835306"/>
    <lineage>
        <taxon>Bacteria</taxon>
        <taxon>Bacillati</taxon>
        <taxon>Actinomycetota</taxon>
        <taxon>Actinomycetes</taxon>
        <taxon>Mycobacteriales</taxon>
        <taxon>Mycobacteriaceae</taxon>
        <taxon>Mycolicibacter</taxon>
    </lineage>
</organism>
<dbReference type="GO" id="GO:0018822">
    <property type="term" value="F:nitrile hydratase activity"/>
    <property type="evidence" value="ECO:0007669"/>
    <property type="project" value="UniProtKB-EC"/>
</dbReference>
<keyword evidence="7" id="KW-1185">Reference proteome</keyword>
<dbReference type="InterPro" id="IPR042262">
    <property type="entry name" value="CN_hydtase_beta_C"/>
</dbReference>
<dbReference type="Proteomes" id="UP001519535">
    <property type="component" value="Unassembled WGS sequence"/>
</dbReference>
<comment type="caution">
    <text evidence="6">The sequence shown here is derived from an EMBL/GenBank/DDBJ whole genome shotgun (WGS) entry which is preliminary data.</text>
</comment>
<name>A0ABS5RRC8_9MYCO</name>
<sequence>MSDKARQRVEKLALVHRLRSSFEDLPEAPYELSNDRLSAYLKTQHDVGGELDAPIDFIEKQDENWEHNTYIACEVLGARGIWVSEERRRLHNVDLGRAMYLGLPYYGRWLLSIPRVLIDKHLVSLTELTERFNEVRARVADLEPGELLEPKPRHVADGSTIPRNKHHIEAVGKGDPQIYAGKADPPRFRVGDAVRVRDWQALFYTRAQEYVRGARGEIASVAYESPAAEDEAFDYEAIGAPKPEWFYIVRFTMAELWPDYTGPQQDSLQTELPERWLMHAVNDEEGK</sequence>
<evidence type="ECO:0000256" key="2">
    <source>
        <dbReference type="ARBA" id="ARBA00023239"/>
    </source>
</evidence>
<protein>
    <recommendedName>
        <fullName evidence="1">nitrile hydratase</fullName>
        <ecNumber evidence="1">4.2.1.84</ecNumber>
    </recommendedName>
</protein>
<dbReference type="EC" id="4.2.1.84" evidence="1"/>
<comment type="catalytic activity">
    <reaction evidence="3">
        <text>an aliphatic primary amide = an aliphatic nitrile + H2O</text>
        <dbReference type="Rhea" id="RHEA:12673"/>
        <dbReference type="ChEBI" id="CHEBI:15377"/>
        <dbReference type="ChEBI" id="CHEBI:65285"/>
        <dbReference type="ChEBI" id="CHEBI:80291"/>
        <dbReference type="EC" id="4.2.1.84"/>
    </reaction>
</comment>
<dbReference type="Gene3D" id="2.30.30.50">
    <property type="match status" value="1"/>
</dbReference>
<gene>
    <name evidence="6" type="ORF">KIH27_21225</name>
</gene>
<feature type="domain" description="Nitrile hydratase beta subunit-like N-terminal" evidence="5">
    <location>
        <begin position="42"/>
        <end position="138"/>
    </location>
</feature>
<evidence type="ECO:0000259" key="4">
    <source>
        <dbReference type="Pfam" id="PF02211"/>
    </source>
</evidence>
<proteinExistence type="predicted"/>
<reference evidence="6 7" key="1">
    <citation type="submission" date="2021-05" db="EMBL/GenBank/DDBJ databases">
        <title>Mycobacterium acidophilum sp. nov., an extremely acid-tolerant member of the genus Mycobacterium.</title>
        <authorList>
            <person name="Xia J."/>
        </authorList>
    </citation>
    <scope>NUCLEOTIDE SEQUENCE [LARGE SCALE GENOMIC DNA]</scope>
    <source>
        <strain evidence="6 7">M1</strain>
    </source>
</reference>
<keyword evidence="2 6" id="KW-0456">Lyase</keyword>
<dbReference type="SUPFAM" id="SSF50090">
    <property type="entry name" value="Electron transport accessory proteins"/>
    <property type="match status" value="1"/>
</dbReference>
<dbReference type="Gene3D" id="1.10.472.20">
    <property type="entry name" value="Nitrile hydratase, beta subunit"/>
    <property type="match status" value="1"/>
</dbReference>
<dbReference type="InterPro" id="IPR049054">
    <property type="entry name" value="CN_hydtase_beta-like_N"/>
</dbReference>
<dbReference type="Pfam" id="PF21006">
    <property type="entry name" value="NHase_beta_N"/>
    <property type="match status" value="1"/>
</dbReference>
<dbReference type="InterPro" id="IPR024690">
    <property type="entry name" value="CN_hydtase_beta_dom_C"/>
</dbReference>